<dbReference type="Pfam" id="PF21639">
    <property type="entry name" value="ORC5_lid"/>
    <property type="match status" value="1"/>
</dbReference>
<reference evidence="10 11" key="1">
    <citation type="journal article" date="2016" name="Genome Announc.">
        <title>Draft Whole-Genome Sequence of Trichoderma gamsii T6085, a Promising Biocontrol Agent of Fusarium Head Blight on Wheat.</title>
        <authorList>
            <person name="Baroncelli R."/>
            <person name="Zapparata A."/>
            <person name="Piaggeschi G."/>
            <person name="Sarrocco S."/>
            <person name="Vannacci G."/>
        </authorList>
    </citation>
    <scope>NUCLEOTIDE SEQUENCE [LARGE SCALE GENOMIC DNA]</scope>
    <source>
        <strain evidence="10 11">T6085</strain>
    </source>
</reference>
<comment type="subcellular location">
    <subcellularLocation>
        <location evidence="1">Nucleus</location>
    </subcellularLocation>
</comment>
<evidence type="ECO:0000256" key="3">
    <source>
        <dbReference type="ARBA" id="ARBA00022705"/>
    </source>
</evidence>
<dbReference type="PANTHER" id="PTHR12705:SF0">
    <property type="entry name" value="ORIGIN RECOGNITION COMPLEX SUBUNIT 5"/>
    <property type="match status" value="1"/>
</dbReference>
<dbReference type="SUPFAM" id="SSF52540">
    <property type="entry name" value="P-loop containing nucleoside triphosphate hydrolases"/>
    <property type="match status" value="1"/>
</dbReference>
<accession>A0A2P4ZA58</accession>
<evidence type="ECO:0000256" key="1">
    <source>
        <dbReference type="ARBA" id="ARBA00004123"/>
    </source>
</evidence>
<keyword evidence="3" id="KW-0235">DNA replication</keyword>
<dbReference type="InterPro" id="IPR048866">
    <property type="entry name" value="ORC5_lid"/>
</dbReference>
<dbReference type="Proteomes" id="UP000054821">
    <property type="component" value="Unassembled WGS sequence"/>
</dbReference>
<dbReference type="InterPro" id="IPR020796">
    <property type="entry name" value="ORC5"/>
</dbReference>
<sequence>MASNIFEPPDEAVLAPLLRQFPGRDHQIRSLASLLHTDAAPCRNLVLHGSEATGKSSVTAQLLARLAQHDSTGDSAASNRAPALVYATVDVARCISARHFFEGIIVAVTSALNAWDGTEDSDNLPQRCETLAQLAASLSSIFDQPRIKDNLKHFVLVLDGMDKQRDAPPTLMPALARLCETISFLTCVFVVTTPPAGFLRACPTSYLYFPPYNKSELIEILSKEPPSHTQKITSAAEDAQETTLDPNEATLWTKFCATVHDSLAQSAGRSLPSFRNSCHTLWPRFIAPIVAGTNTPHQFSKLLIAARPFFQDEAFLNPKIISPRVSTSKTSIENGKQPSSRYFESSLTLTISTSQPLVGLTGLLPTTARVLLLSAYIASHNTVRHDLTLFSTHYSGRKRRRAGPNSSRANHRNKQQRLLAIFEAIRTEWIPLAVLPGIDGDIGMGLATLASLRLLIRVGTGDIMDRSGRGIGVNIEEWLVE</sequence>
<dbReference type="GeneID" id="29990210"/>
<dbReference type="Gene3D" id="3.40.50.300">
    <property type="entry name" value="P-loop containing nucleotide triphosphate hydrolases"/>
    <property type="match status" value="1"/>
</dbReference>
<feature type="domain" description="ORC5 lid" evidence="9">
    <location>
        <begin position="252"/>
        <end position="311"/>
    </location>
</feature>
<evidence type="ECO:0000256" key="5">
    <source>
        <dbReference type="ARBA" id="ARBA00022840"/>
    </source>
</evidence>
<evidence type="ECO:0000259" key="7">
    <source>
        <dbReference type="Pfam" id="PF13191"/>
    </source>
</evidence>
<dbReference type="EMBL" id="JPDN02000054">
    <property type="protein sequence ID" value="PON21167.1"/>
    <property type="molecule type" value="Genomic_DNA"/>
</dbReference>
<dbReference type="STRING" id="398673.A0A2P4ZA58"/>
<dbReference type="Pfam" id="PF14630">
    <property type="entry name" value="ORC5_C"/>
    <property type="match status" value="1"/>
</dbReference>
<evidence type="ECO:0000256" key="4">
    <source>
        <dbReference type="ARBA" id="ARBA00022741"/>
    </source>
</evidence>
<dbReference type="Pfam" id="PF13191">
    <property type="entry name" value="AAA_16"/>
    <property type="match status" value="1"/>
</dbReference>
<keyword evidence="11" id="KW-1185">Reference proteome</keyword>
<comment type="similarity">
    <text evidence="2">Belongs to the ORC5 family.</text>
</comment>
<keyword evidence="5" id="KW-0067">ATP-binding</keyword>
<dbReference type="AlphaFoldDB" id="A0A2P4ZA58"/>
<dbReference type="GO" id="GO:0005664">
    <property type="term" value="C:nuclear origin of replication recognition complex"/>
    <property type="evidence" value="ECO:0007669"/>
    <property type="project" value="TreeGrafter"/>
</dbReference>
<feature type="domain" description="Origin recognition complex subunit 5 C-terminal" evidence="8">
    <location>
        <begin position="364"/>
        <end position="469"/>
    </location>
</feature>
<feature type="domain" description="Orc1-like AAA ATPase" evidence="7">
    <location>
        <begin position="20"/>
        <end position="181"/>
    </location>
</feature>
<evidence type="ECO:0000313" key="10">
    <source>
        <dbReference type="EMBL" id="PON21167.1"/>
    </source>
</evidence>
<evidence type="ECO:0000256" key="2">
    <source>
        <dbReference type="ARBA" id="ARBA00006269"/>
    </source>
</evidence>
<proteinExistence type="inferred from homology"/>
<dbReference type="PANTHER" id="PTHR12705">
    <property type="entry name" value="ORIGIN RECOGNITION COMPLEX SUBUNIT 5"/>
    <property type="match status" value="1"/>
</dbReference>
<dbReference type="RefSeq" id="XP_024404573.1">
    <property type="nucleotide sequence ID" value="XM_024550697.1"/>
</dbReference>
<evidence type="ECO:0000256" key="6">
    <source>
        <dbReference type="ARBA" id="ARBA00023242"/>
    </source>
</evidence>
<name>A0A2P4ZA58_9HYPO</name>
<protein>
    <submittedName>
        <fullName evidence="10">Uncharacterized protein</fullName>
    </submittedName>
</protein>
<evidence type="ECO:0000259" key="8">
    <source>
        <dbReference type="Pfam" id="PF14630"/>
    </source>
</evidence>
<gene>
    <name evidence="10" type="ORF">TGAM01_v210016</name>
</gene>
<evidence type="ECO:0000259" key="9">
    <source>
        <dbReference type="Pfam" id="PF21639"/>
    </source>
</evidence>
<organism evidence="10 11">
    <name type="scientific">Trichoderma gamsii</name>
    <dbReference type="NCBI Taxonomy" id="398673"/>
    <lineage>
        <taxon>Eukaryota</taxon>
        <taxon>Fungi</taxon>
        <taxon>Dikarya</taxon>
        <taxon>Ascomycota</taxon>
        <taxon>Pezizomycotina</taxon>
        <taxon>Sordariomycetes</taxon>
        <taxon>Hypocreomycetidae</taxon>
        <taxon>Hypocreales</taxon>
        <taxon>Hypocreaceae</taxon>
        <taxon>Trichoderma</taxon>
    </lineage>
</organism>
<dbReference type="GO" id="GO:0006270">
    <property type="term" value="P:DNA replication initiation"/>
    <property type="evidence" value="ECO:0007669"/>
    <property type="project" value="TreeGrafter"/>
</dbReference>
<dbReference type="InterPro" id="IPR047088">
    <property type="entry name" value="ORC5_C"/>
</dbReference>
<dbReference type="InterPro" id="IPR027417">
    <property type="entry name" value="P-loop_NTPase"/>
</dbReference>
<dbReference type="GO" id="GO:0003688">
    <property type="term" value="F:DNA replication origin binding"/>
    <property type="evidence" value="ECO:0007669"/>
    <property type="project" value="TreeGrafter"/>
</dbReference>
<keyword evidence="6" id="KW-0539">Nucleus</keyword>
<dbReference type="InterPro" id="IPR041664">
    <property type="entry name" value="AAA_16"/>
</dbReference>
<evidence type="ECO:0000313" key="11">
    <source>
        <dbReference type="Proteomes" id="UP000054821"/>
    </source>
</evidence>
<keyword evidence="4" id="KW-0547">Nucleotide-binding</keyword>
<comment type="caution">
    <text evidence="10">The sequence shown here is derived from an EMBL/GenBank/DDBJ whole genome shotgun (WGS) entry which is preliminary data.</text>
</comment>